<comment type="caution">
    <text evidence="1">The sequence shown here is derived from an EMBL/GenBank/DDBJ whole genome shotgun (WGS) entry which is preliminary data.</text>
</comment>
<protein>
    <submittedName>
        <fullName evidence="1">Uncharacterized protein</fullName>
    </submittedName>
</protein>
<dbReference type="Proteomes" id="UP000555393">
    <property type="component" value="Unassembled WGS sequence"/>
</dbReference>
<dbReference type="EMBL" id="JACIIU010000002">
    <property type="protein sequence ID" value="MBB6260356.1"/>
    <property type="molecule type" value="Genomic_DNA"/>
</dbReference>
<gene>
    <name evidence="1" type="ORF">FHS77_000880</name>
</gene>
<accession>A0A841LSV9</accession>
<reference evidence="1 2" key="1">
    <citation type="submission" date="2020-08" db="EMBL/GenBank/DDBJ databases">
        <title>Genomic Encyclopedia of Type Strains, Phase IV (KMG-IV): sequencing the most valuable type-strain genomes for metagenomic binning, comparative biology and taxonomic classification.</title>
        <authorList>
            <person name="Goeker M."/>
        </authorList>
    </citation>
    <scope>NUCLEOTIDE SEQUENCE [LARGE SCALE GENOMIC DNA]</scope>
    <source>
        <strain evidence="1 2">DSM 22336</strain>
    </source>
</reference>
<dbReference type="AlphaFoldDB" id="A0A841LSV9"/>
<keyword evidence="2" id="KW-1185">Reference proteome</keyword>
<dbReference type="RefSeq" id="WP_210307032.1">
    <property type="nucleotide sequence ID" value="NZ_JACIIU010000002.1"/>
</dbReference>
<organism evidence="1 2">
    <name type="scientific">Paenochrobactrum gallinarii</name>
    <dbReference type="NCBI Taxonomy" id="643673"/>
    <lineage>
        <taxon>Bacteria</taxon>
        <taxon>Pseudomonadati</taxon>
        <taxon>Pseudomonadota</taxon>
        <taxon>Alphaproteobacteria</taxon>
        <taxon>Hyphomicrobiales</taxon>
        <taxon>Brucellaceae</taxon>
        <taxon>Paenochrobactrum</taxon>
    </lineage>
</organism>
<name>A0A841LSV9_9HYPH</name>
<proteinExistence type="predicted"/>
<sequence length="125" mass="13080">MDRSHSGDASDSELDTSETATLEAVELEFALGAQDVFTDGFDVALCKAAEVVGGKVLFNMPAVDNANAQRIAAIAIFDGVSDQVLFVTLLNDGITMALAPLTGENKVFEGLGRNFAAVIRGLDTV</sequence>
<evidence type="ECO:0000313" key="1">
    <source>
        <dbReference type="EMBL" id="MBB6260356.1"/>
    </source>
</evidence>
<evidence type="ECO:0000313" key="2">
    <source>
        <dbReference type="Proteomes" id="UP000555393"/>
    </source>
</evidence>